<proteinExistence type="predicted"/>
<reference evidence="1" key="1">
    <citation type="journal article" date="2015" name="Nature">
        <title>Complex archaea that bridge the gap between prokaryotes and eukaryotes.</title>
        <authorList>
            <person name="Spang A."/>
            <person name="Saw J.H."/>
            <person name="Jorgensen S.L."/>
            <person name="Zaremba-Niedzwiedzka K."/>
            <person name="Martijn J."/>
            <person name="Lind A.E."/>
            <person name="van Eijk R."/>
            <person name="Schleper C."/>
            <person name="Guy L."/>
            <person name="Ettema T.J."/>
        </authorList>
    </citation>
    <scope>NUCLEOTIDE SEQUENCE</scope>
</reference>
<organism evidence="1">
    <name type="scientific">marine sediment metagenome</name>
    <dbReference type="NCBI Taxonomy" id="412755"/>
    <lineage>
        <taxon>unclassified sequences</taxon>
        <taxon>metagenomes</taxon>
        <taxon>ecological metagenomes</taxon>
    </lineage>
</organism>
<dbReference type="EMBL" id="LAZR01004375">
    <property type="protein sequence ID" value="KKN09179.1"/>
    <property type="molecule type" value="Genomic_DNA"/>
</dbReference>
<dbReference type="AlphaFoldDB" id="A0A0F9MTS8"/>
<accession>A0A0F9MTS8</accession>
<protein>
    <submittedName>
        <fullName evidence="1">Uncharacterized protein</fullName>
    </submittedName>
</protein>
<evidence type="ECO:0000313" key="1">
    <source>
        <dbReference type="EMBL" id="KKN09179.1"/>
    </source>
</evidence>
<comment type="caution">
    <text evidence="1">The sequence shown here is derived from an EMBL/GenBank/DDBJ whole genome shotgun (WGS) entry which is preliminary data.</text>
</comment>
<sequence length="67" mass="7498">MKRMTESKAFAIQTQLQLALGALLQDSGNKRVDRETAKFDDGSWFEVVAYRVGGRQLRADVNERGPA</sequence>
<name>A0A0F9MTS8_9ZZZZ</name>
<gene>
    <name evidence="1" type="ORF">LCGC14_1049070</name>
</gene>